<evidence type="ECO:0000259" key="3">
    <source>
        <dbReference type="Pfam" id="PF14309"/>
    </source>
</evidence>
<proteinExistence type="predicted"/>
<accession>A0AAW1W8C1</accession>
<feature type="compositionally biased region" description="Polar residues" evidence="1">
    <location>
        <begin position="90"/>
        <end position="99"/>
    </location>
</feature>
<evidence type="ECO:0008006" key="6">
    <source>
        <dbReference type="Google" id="ProtNLM"/>
    </source>
</evidence>
<feature type="region of interest" description="Disordered" evidence="1">
    <location>
        <begin position="296"/>
        <end position="335"/>
    </location>
</feature>
<gene>
    <name evidence="4" type="ORF">M0R45_029215</name>
</gene>
<feature type="region of interest" description="Disordered" evidence="1">
    <location>
        <begin position="82"/>
        <end position="102"/>
    </location>
</feature>
<comment type="caution">
    <text evidence="4">The sequence shown here is derived from an EMBL/GenBank/DDBJ whole genome shotgun (WGS) entry which is preliminary data.</text>
</comment>
<feature type="domain" description="DUF3741" evidence="2">
    <location>
        <begin position="228"/>
        <end position="271"/>
    </location>
</feature>
<keyword evidence="5" id="KW-1185">Reference proteome</keyword>
<feature type="region of interest" description="Disordered" evidence="1">
    <location>
        <begin position="479"/>
        <end position="504"/>
    </location>
</feature>
<feature type="compositionally biased region" description="Basic and acidic residues" evidence="1">
    <location>
        <begin position="419"/>
        <end position="433"/>
    </location>
</feature>
<evidence type="ECO:0000313" key="4">
    <source>
        <dbReference type="EMBL" id="KAK9920667.1"/>
    </source>
</evidence>
<feature type="compositionally biased region" description="Polar residues" evidence="1">
    <location>
        <begin position="169"/>
        <end position="186"/>
    </location>
</feature>
<protein>
    <recommendedName>
        <fullName evidence="6">DUF4378 domain-containing protein</fullName>
    </recommendedName>
</protein>
<feature type="compositionally biased region" description="Polar residues" evidence="1">
    <location>
        <begin position="324"/>
        <end position="333"/>
    </location>
</feature>
<dbReference type="InterPro" id="IPR025486">
    <property type="entry name" value="DUF4378"/>
</dbReference>
<dbReference type="PANTHER" id="PTHR47071:SF9">
    <property type="entry name" value="TRM32-LIKE PROTEIN (DUF3741)"/>
    <property type="match status" value="1"/>
</dbReference>
<feature type="compositionally biased region" description="Basic and acidic residues" evidence="1">
    <location>
        <begin position="479"/>
        <end position="495"/>
    </location>
</feature>
<dbReference type="PANTHER" id="PTHR47071">
    <property type="entry name" value="PROTEIN TRM32"/>
    <property type="match status" value="1"/>
</dbReference>
<feature type="region of interest" description="Disordered" evidence="1">
    <location>
        <begin position="169"/>
        <end position="188"/>
    </location>
</feature>
<name>A0AAW1W8C1_RUBAR</name>
<dbReference type="Pfam" id="PF12552">
    <property type="entry name" value="DUF3741"/>
    <property type="match status" value="1"/>
</dbReference>
<evidence type="ECO:0000313" key="5">
    <source>
        <dbReference type="Proteomes" id="UP001457282"/>
    </source>
</evidence>
<evidence type="ECO:0000256" key="1">
    <source>
        <dbReference type="SAM" id="MobiDB-lite"/>
    </source>
</evidence>
<dbReference type="InterPro" id="IPR044257">
    <property type="entry name" value="TRM32-like"/>
</dbReference>
<feature type="compositionally biased region" description="Basic and acidic residues" evidence="1">
    <location>
        <begin position="672"/>
        <end position="687"/>
    </location>
</feature>
<dbReference type="EMBL" id="JBEDUW010000006">
    <property type="protein sequence ID" value="KAK9920667.1"/>
    <property type="molecule type" value="Genomic_DNA"/>
</dbReference>
<feature type="domain" description="DUF4378" evidence="3">
    <location>
        <begin position="726"/>
        <end position="886"/>
    </location>
</feature>
<sequence>MGKNLRDKPPSDASGNQHPGCVWGILHIMKYHHWHYVKKRFMYKKRGNNKNGTGVGNHGNCGDECSVVRNTQVDDDAKMDKTTTADEENMNQSTPTAKTSVKARIKARIAEEMSKKRGRHNRNSSCPIRSQLTRTESIHRFEPPSNMDPIAEMVLNEASPRIVAHESNEISSYEKPSNTSNNNCAESSPICINEDSAVDHDQVNENQKDHTLGQEQLDNDEMQDMLEKKLIHVKELDADSSVHHPKEYLEALDIINVNKELLVKILHDPGSPLAQQFQNQQAVSAKLCLTKSESFPMPSLSGKGGSEPTKLKPKHESKDGSPAQKPTWSTSLKYASERPMPSITDYYVDSSSSPCHPSLKSQGENPVAIKHFKDLRQKIKHVIKESKQERHVISMEAILHKIPHGQKLTKELEKEIVSHSKDPALHREGKDSPRSSYGSDHSISPLKKNKMRHMSRTSSFDASLDRYRRLYETTSFNKEAKYHPSSERLKVRTEESGSPFQSSTFRKVPKGLGRIFSLPDMESYYQSEESPDGFPSGELFKTCVDGNTSRKSRFGEQKRDLSIGSENELQLDFPIGGEVRENLDDDTETNAVTRDKMESTAVAHDETSSKVGLTVDELEILAAGDSVSHKEQDTEPRIEAISNVADSINSPQDISSLRKCSQSEGEELKLIEDGPDRLDNKQGKEPDIDTSNVVRSGFDTEEVETPRKHSSYDMTHVPVDERDMTEFNYVRDVLEFSGFSGNECLGTWHADDPPVYPLVYEGAEGCFVLDPDCAGNEEDGECDHLLLFDLINEVLMEIYGRSYNYCPRALSSLCYIRLMPAGHHVLKEVWVLISWYLSLRPEVDQSLDYVVSNDLAKNNGWMNLQFDSECIGIELEDLIFDELLEEAICD</sequence>
<organism evidence="4 5">
    <name type="scientific">Rubus argutus</name>
    <name type="common">Southern blackberry</name>
    <dbReference type="NCBI Taxonomy" id="59490"/>
    <lineage>
        <taxon>Eukaryota</taxon>
        <taxon>Viridiplantae</taxon>
        <taxon>Streptophyta</taxon>
        <taxon>Embryophyta</taxon>
        <taxon>Tracheophyta</taxon>
        <taxon>Spermatophyta</taxon>
        <taxon>Magnoliopsida</taxon>
        <taxon>eudicotyledons</taxon>
        <taxon>Gunneridae</taxon>
        <taxon>Pentapetalae</taxon>
        <taxon>rosids</taxon>
        <taxon>fabids</taxon>
        <taxon>Rosales</taxon>
        <taxon>Rosaceae</taxon>
        <taxon>Rosoideae</taxon>
        <taxon>Rosoideae incertae sedis</taxon>
        <taxon>Rubus</taxon>
    </lineage>
</organism>
<feature type="region of interest" description="Disordered" evidence="1">
    <location>
        <begin position="419"/>
        <end position="458"/>
    </location>
</feature>
<dbReference type="AlphaFoldDB" id="A0AAW1W8C1"/>
<reference evidence="4 5" key="1">
    <citation type="journal article" date="2023" name="G3 (Bethesda)">
        <title>A chromosome-length genome assembly and annotation of blackberry (Rubus argutus, cv. 'Hillquist').</title>
        <authorList>
            <person name="Bruna T."/>
            <person name="Aryal R."/>
            <person name="Dudchenko O."/>
            <person name="Sargent D.J."/>
            <person name="Mead D."/>
            <person name="Buti M."/>
            <person name="Cavallini A."/>
            <person name="Hytonen T."/>
            <person name="Andres J."/>
            <person name="Pham M."/>
            <person name="Weisz D."/>
            <person name="Mascagni F."/>
            <person name="Usai G."/>
            <person name="Natali L."/>
            <person name="Bassil N."/>
            <person name="Fernandez G.E."/>
            <person name="Lomsadze A."/>
            <person name="Armour M."/>
            <person name="Olukolu B."/>
            <person name="Poorten T."/>
            <person name="Britton C."/>
            <person name="Davik J."/>
            <person name="Ashrafi H."/>
            <person name="Aiden E.L."/>
            <person name="Borodovsky M."/>
            <person name="Worthington M."/>
        </authorList>
    </citation>
    <scope>NUCLEOTIDE SEQUENCE [LARGE SCALE GENOMIC DNA]</scope>
    <source>
        <strain evidence="4">PI 553951</strain>
    </source>
</reference>
<evidence type="ECO:0000259" key="2">
    <source>
        <dbReference type="Pfam" id="PF12552"/>
    </source>
</evidence>
<feature type="region of interest" description="Disordered" evidence="1">
    <location>
        <begin position="672"/>
        <end position="692"/>
    </location>
</feature>
<dbReference type="Proteomes" id="UP001457282">
    <property type="component" value="Unassembled WGS sequence"/>
</dbReference>
<dbReference type="Pfam" id="PF14309">
    <property type="entry name" value="DUF4378"/>
    <property type="match status" value="1"/>
</dbReference>
<dbReference type="InterPro" id="IPR022212">
    <property type="entry name" value="DUF3741"/>
</dbReference>